<protein>
    <submittedName>
        <fullName evidence="1">Uncharacterized protein</fullName>
    </submittedName>
</protein>
<name>A0A5J6MMR4_9PROT</name>
<dbReference type="AlphaFoldDB" id="A0A5J6MMR4"/>
<proteinExistence type="predicted"/>
<reference evidence="1 2" key="1">
    <citation type="submission" date="2019-08" db="EMBL/GenBank/DDBJ databases">
        <title>Hyperibacter terrae gen. nov., sp. nov. and Hyperibacter viscosus sp. nov., two new members in the family Rhodospirillaceae isolated from the rhizosphere of Hypericum perforatum.</title>
        <authorList>
            <person name="Noviana Z."/>
        </authorList>
    </citation>
    <scope>NUCLEOTIDE SEQUENCE [LARGE SCALE GENOMIC DNA]</scope>
    <source>
        <strain evidence="1 2">R5913</strain>
    </source>
</reference>
<keyword evidence="2" id="KW-1185">Reference proteome</keyword>
<sequence length="68" mass="7278">MTVGWHDLTAEEQAALKRLNRGPYPELAKPMADRLISLGLAQQRPGGVGISRAGRELVIGVLLDGRGT</sequence>
<accession>A0A5J6MMR4</accession>
<organism evidence="1 2">
    <name type="scientific">Hypericibacter terrae</name>
    <dbReference type="NCBI Taxonomy" id="2602015"/>
    <lineage>
        <taxon>Bacteria</taxon>
        <taxon>Pseudomonadati</taxon>
        <taxon>Pseudomonadota</taxon>
        <taxon>Alphaproteobacteria</taxon>
        <taxon>Rhodospirillales</taxon>
        <taxon>Dongiaceae</taxon>
        <taxon>Hypericibacter</taxon>
    </lineage>
</organism>
<gene>
    <name evidence="1" type="ORF">FRZ44_39570</name>
</gene>
<dbReference type="EMBL" id="CP042906">
    <property type="protein sequence ID" value="QEX18649.1"/>
    <property type="molecule type" value="Genomic_DNA"/>
</dbReference>
<dbReference type="KEGG" id="htq:FRZ44_39570"/>
<evidence type="ECO:0000313" key="2">
    <source>
        <dbReference type="Proteomes" id="UP000326202"/>
    </source>
</evidence>
<dbReference type="Proteomes" id="UP000326202">
    <property type="component" value="Chromosome"/>
</dbReference>
<evidence type="ECO:0000313" key="1">
    <source>
        <dbReference type="EMBL" id="QEX18649.1"/>
    </source>
</evidence>